<dbReference type="SMART" id="SM00356">
    <property type="entry name" value="ZnF_C3H1"/>
    <property type="match status" value="2"/>
</dbReference>
<keyword evidence="3 4" id="KW-0862">Zinc</keyword>
<dbReference type="AlphaFoldDB" id="A0A196SI61"/>
<keyword evidence="1 4" id="KW-0479">Metal-binding</keyword>
<feature type="zinc finger region" description="C3H1-type" evidence="4">
    <location>
        <begin position="329"/>
        <end position="356"/>
    </location>
</feature>
<dbReference type="OrthoDB" id="411372at2759"/>
<evidence type="ECO:0000256" key="3">
    <source>
        <dbReference type="ARBA" id="ARBA00022833"/>
    </source>
</evidence>
<dbReference type="SUPFAM" id="SSF57756">
    <property type="entry name" value="Retrovirus zinc finger-like domains"/>
    <property type="match status" value="1"/>
</dbReference>
<dbReference type="InterPro" id="IPR036875">
    <property type="entry name" value="Znf_CCHC_sf"/>
</dbReference>
<protein>
    <recommendedName>
        <fullName evidence="6">C3H1-type domain-containing protein</fullName>
    </recommendedName>
</protein>
<comment type="caution">
    <text evidence="7">The sequence shown here is derived from an EMBL/GenBank/DDBJ whole genome shotgun (WGS) entry which is preliminary data.</text>
</comment>
<feature type="domain" description="C3H1-type" evidence="6">
    <location>
        <begin position="329"/>
        <end position="356"/>
    </location>
</feature>
<dbReference type="SMART" id="SM00355">
    <property type="entry name" value="ZnF_C2H2"/>
    <property type="match status" value="2"/>
</dbReference>
<evidence type="ECO:0000256" key="1">
    <source>
        <dbReference type="ARBA" id="ARBA00022723"/>
    </source>
</evidence>
<feature type="region of interest" description="Disordered" evidence="5">
    <location>
        <begin position="414"/>
        <end position="475"/>
    </location>
</feature>
<evidence type="ECO:0000256" key="5">
    <source>
        <dbReference type="SAM" id="MobiDB-lite"/>
    </source>
</evidence>
<dbReference type="InterPro" id="IPR000571">
    <property type="entry name" value="Znf_CCCH"/>
</dbReference>
<dbReference type="Gene3D" id="4.10.1000.10">
    <property type="entry name" value="Zinc finger, CCCH-type"/>
    <property type="match status" value="1"/>
</dbReference>
<evidence type="ECO:0000256" key="4">
    <source>
        <dbReference type="PROSITE-ProRule" id="PRU00723"/>
    </source>
</evidence>
<dbReference type="Pfam" id="PF00642">
    <property type="entry name" value="zf-CCCH"/>
    <property type="match status" value="1"/>
</dbReference>
<dbReference type="Gene3D" id="4.10.60.10">
    <property type="entry name" value="Zinc finger, CCHC-type"/>
    <property type="match status" value="1"/>
</dbReference>
<name>A0A196SI61_BLAHN</name>
<feature type="domain" description="C3H1-type" evidence="6">
    <location>
        <begin position="301"/>
        <end position="328"/>
    </location>
</feature>
<keyword evidence="8" id="KW-1185">Reference proteome</keyword>
<evidence type="ECO:0000313" key="7">
    <source>
        <dbReference type="EMBL" id="OAO16723.1"/>
    </source>
</evidence>
<dbReference type="STRING" id="478820.A0A196SI61"/>
<feature type="region of interest" description="Disordered" evidence="5">
    <location>
        <begin position="1"/>
        <end position="41"/>
    </location>
</feature>
<dbReference type="InterPro" id="IPR019496">
    <property type="entry name" value="NUFIP1_cons_dom"/>
</dbReference>
<evidence type="ECO:0000256" key="2">
    <source>
        <dbReference type="ARBA" id="ARBA00022771"/>
    </source>
</evidence>
<feature type="compositionally biased region" description="Low complexity" evidence="5">
    <location>
        <begin position="21"/>
        <end position="41"/>
    </location>
</feature>
<dbReference type="PANTHER" id="PTHR13309:SF0">
    <property type="entry name" value="FMR1-INTERACTING PROTEIN NUFIP1"/>
    <property type="match status" value="1"/>
</dbReference>
<dbReference type="GO" id="GO:0005634">
    <property type="term" value="C:nucleus"/>
    <property type="evidence" value="ECO:0007669"/>
    <property type="project" value="TreeGrafter"/>
</dbReference>
<feature type="compositionally biased region" description="Low complexity" evidence="5">
    <location>
        <begin position="457"/>
        <end position="466"/>
    </location>
</feature>
<feature type="compositionally biased region" description="Low complexity" evidence="5">
    <location>
        <begin position="431"/>
        <end position="447"/>
    </location>
</feature>
<dbReference type="PROSITE" id="PS00028">
    <property type="entry name" value="ZINC_FINGER_C2H2_1"/>
    <property type="match status" value="1"/>
</dbReference>
<dbReference type="InterPro" id="IPR039136">
    <property type="entry name" value="NUFIP1-like"/>
</dbReference>
<sequence>MDFNSYLTPNGSSVPPPNAQAPSGNANSVSSSSSVNPAANAPVMPSQQSAMYPPANGYYYPYYYTPTVQISPQGANYQYAPCYYPQQSGMDSQTLMNQFAQFMSMMSSGMLPQQPPMQPVIEGQKFPPPDNYVCNRCKQKGHWIQFCPYAKKKNQHQGGYAIQTAKIECPTCKKWFISEEKKEEHMRKHEKCPYPGCSFNAIEKVLRDHIASVHQKGEVKVPQSLLELIPEKYRYAAKIGNNPEEIRKWREERKRHYPTEKRITEKEEAKKAVKEAGGLEEAEKRPKVAGVEEKVMVKLQGKRVPLCQNYMRGTCKFGTKCKLLHDPCRKNKSLCKAFVRGYCARGMNCKKLHSPSDRLMWLKQSMVEPDTPSLLTQLLSDDVFKENSCILQCLQYIVNEGMIPVPESLKKKVSEAENAESTAPALPEAESSSASSDTSGSSSSDSSDSSDSDSDSSSDTSDSSSSENEEHGESK</sequence>
<keyword evidence="2 4" id="KW-0863">Zinc-finger</keyword>
<proteinExistence type="predicted"/>
<dbReference type="PANTHER" id="PTHR13309">
    <property type="entry name" value="NUCLEAR FRAGILE X MENTAL RETARDATION PROTEIN INTERACTING PROTEIN 1"/>
    <property type="match status" value="1"/>
</dbReference>
<dbReference type="Proteomes" id="UP000078348">
    <property type="component" value="Unassembled WGS sequence"/>
</dbReference>
<dbReference type="Pfam" id="PF13696">
    <property type="entry name" value="zf-CCHC_2"/>
    <property type="match status" value="1"/>
</dbReference>
<dbReference type="EMBL" id="LXWW01000065">
    <property type="protein sequence ID" value="OAO16723.1"/>
    <property type="molecule type" value="Genomic_DNA"/>
</dbReference>
<evidence type="ECO:0000259" key="6">
    <source>
        <dbReference type="PROSITE" id="PS50103"/>
    </source>
</evidence>
<dbReference type="GO" id="GO:0008270">
    <property type="term" value="F:zinc ion binding"/>
    <property type="evidence" value="ECO:0007669"/>
    <property type="project" value="UniProtKB-KW"/>
</dbReference>
<organism evidence="7 8">
    <name type="scientific">Blastocystis sp. subtype 1 (strain ATCC 50177 / NandII)</name>
    <dbReference type="NCBI Taxonomy" id="478820"/>
    <lineage>
        <taxon>Eukaryota</taxon>
        <taxon>Sar</taxon>
        <taxon>Stramenopiles</taxon>
        <taxon>Bigyra</taxon>
        <taxon>Opalozoa</taxon>
        <taxon>Opalinata</taxon>
        <taxon>Blastocystidae</taxon>
        <taxon>Blastocystis</taxon>
    </lineage>
</organism>
<dbReference type="InterPro" id="IPR036855">
    <property type="entry name" value="Znf_CCCH_sf"/>
</dbReference>
<gene>
    <name evidence="7" type="ORF">AV274_1564</name>
</gene>
<dbReference type="PROSITE" id="PS50103">
    <property type="entry name" value="ZF_C3H1"/>
    <property type="match status" value="2"/>
</dbReference>
<feature type="zinc finger region" description="C3H1-type" evidence="4">
    <location>
        <begin position="301"/>
        <end position="328"/>
    </location>
</feature>
<evidence type="ECO:0000313" key="8">
    <source>
        <dbReference type="Proteomes" id="UP000078348"/>
    </source>
</evidence>
<dbReference type="InterPro" id="IPR025829">
    <property type="entry name" value="Zn_knuckle_CX2CX3GHX4C"/>
</dbReference>
<dbReference type="Pfam" id="PF10453">
    <property type="entry name" value="NUFIP1"/>
    <property type="match status" value="1"/>
</dbReference>
<dbReference type="InterPro" id="IPR013087">
    <property type="entry name" value="Znf_C2H2_type"/>
</dbReference>
<feature type="compositionally biased region" description="Polar residues" evidence="5">
    <location>
        <begin position="1"/>
        <end position="13"/>
    </location>
</feature>
<dbReference type="GO" id="GO:0000492">
    <property type="term" value="P:box C/D snoRNP assembly"/>
    <property type="evidence" value="ECO:0007669"/>
    <property type="project" value="TreeGrafter"/>
</dbReference>
<dbReference type="GO" id="GO:0003723">
    <property type="term" value="F:RNA binding"/>
    <property type="evidence" value="ECO:0007669"/>
    <property type="project" value="InterPro"/>
</dbReference>
<dbReference type="SUPFAM" id="SSF90229">
    <property type="entry name" value="CCCH zinc finger"/>
    <property type="match status" value="1"/>
</dbReference>
<accession>A0A196SI61</accession>
<reference evidence="7 8" key="1">
    <citation type="submission" date="2016-05" db="EMBL/GenBank/DDBJ databases">
        <title>Nuclear genome of Blastocystis sp. subtype 1 NandII.</title>
        <authorList>
            <person name="Gentekaki E."/>
            <person name="Curtis B."/>
            <person name="Stairs C."/>
            <person name="Eme L."/>
            <person name="Herman E."/>
            <person name="Klimes V."/>
            <person name="Arias M.C."/>
            <person name="Elias M."/>
            <person name="Hilliou F."/>
            <person name="Klute M."/>
            <person name="Malik S.-B."/>
            <person name="Pightling A."/>
            <person name="Rachubinski R."/>
            <person name="Salas D."/>
            <person name="Schlacht A."/>
            <person name="Suga H."/>
            <person name="Archibald J."/>
            <person name="Ball S.G."/>
            <person name="Clark G."/>
            <person name="Dacks J."/>
            <person name="Van Der Giezen M."/>
            <person name="Tsaousis A."/>
            <person name="Roger A."/>
        </authorList>
    </citation>
    <scope>NUCLEOTIDE SEQUENCE [LARGE SCALE GENOMIC DNA]</scope>
    <source>
        <strain evidence="8">ATCC 50177 / NandII</strain>
    </source>
</reference>